<dbReference type="InterPro" id="IPR001943">
    <property type="entry name" value="UVR_dom"/>
</dbReference>
<dbReference type="CDD" id="cd10434">
    <property type="entry name" value="GIY-YIG_UvrC_Cho"/>
    <property type="match status" value="1"/>
</dbReference>
<evidence type="ECO:0000256" key="4">
    <source>
        <dbReference type="ARBA" id="ARBA00022881"/>
    </source>
</evidence>
<dbReference type="EMBL" id="MFEJ01000023">
    <property type="protein sequence ID" value="OGE79979.1"/>
    <property type="molecule type" value="Genomic_DNA"/>
</dbReference>
<keyword evidence="3 6" id="KW-0228">DNA excision</keyword>
<dbReference type="Gene3D" id="3.30.420.340">
    <property type="entry name" value="UvrC, RNAse H endonuclease domain"/>
    <property type="match status" value="1"/>
</dbReference>
<dbReference type="InterPro" id="IPR000305">
    <property type="entry name" value="GIY-YIG_endonuc"/>
</dbReference>
<dbReference type="Pfam" id="PF22920">
    <property type="entry name" value="UvrC_RNaseH"/>
    <property type="match status" value="1"/>
</dbReference>
<dbReference type="GO" id="GO:0009381">
    <property type="term" value="F:excinuclease ABC activity"/>
    <property type="evidence" value="ECO:0007669"/>
    <property type="project" value="UniProtKB-UniRule"/>
</dbReference>
<evidence type="ECO:0000256" key="3">
    <source>
        <dbReference type="ARBA" id="ARBA00022769"/>
    </source>
</evidence>
<dbReference type="Gene3D" id="4.10.860.10">
    <property type="entry name" value="UVR domain"/>
    <property type="match status" value="1"/>
</dbReference>
<dbReference type="Pfam" id="PF08459">
    <property type="entry name" value="UvrC_RNaseH_dom"/>
    <property type="match status" value="1"/>
</dbReference>
<dbReference type="Gene3D" id="1.10.150.20">
    <property type="entry name" value="5' to 3' exonuclease, C-terminal subdomain"/>
    <property type="match status" value="1"/>
</dbReference>
<dbReference type="SUPFAM" id="SSF46600">
    <property type="entry name" value="C-terminal UvrC-binding domain of UvrB"/>
    <property type="match status" value="1"/>
</dbReference>
<dbReference type="InterPro" id="IPR036876">
    <property type="entry name" value="UVR_dom_sf"/>
</dbReference>
<keyword evidence="2 6" id="KW-0227">DNA damage</keyword>
<dbReference type="Gene3D" id="3.40.1440.10">
    <property type="entry name" value="GIY-YIG endonuclease"/>
    <property type="match status" value="1"/>
</dbReference>
<dbReference type="InterPro" id="IPR050066">
    <property type="entry name" value="UvrABC_protein_C"/>
</dbReference>
<feature type="domain" description="UVR" evidence="7">
    <location>
        <begin position="202"/>
        <end position="237"/>
    </location>
</feature>
<dbReference type="PANTHER" id="PTHR30562">
    <property type="entry name" value="UVRC/OXIDOREDUCTASE"/>
    <property type="match status" value="1"/>
</dbReference>
<comment type="subunit">
    <text evidence="6">Interacts with UvrB in an incision complex.</text>
</comment>
<keyword evidence="4 6" id="KW-0267">Excision nuclease</keyword>
<evidence type="ECO:0000256" key="5">
    <source>
        <dbReference type="ARBA" id="ARBA00023204"/>
    </source>
</evidence>
<dbReference type="GO" id="GO:0003677">
    <property type="term" value="F:DNA binding"/>
    <property type="evidence" value="ECO:0007669"/>
    <property type="project" value="UniProtKB-UniRule"/>
</dbReference>
<dbReference type="SMART" id="SM00465">
    <property type="entry name" value="GIYc"/>
    <property type="match status" value="1"/>
</dbReference>
<evidence type="ECO:0000256" key="6">
    <source>
        <dbReference type="HAMAP-Rule" id="MF_00203"/>
    </source>
</evidence>
<dbReference type="Pfam" id="PF02151">
    <property type="entry name" value="UVR"/>
    <property type="match status" value="1"/>
</dbReference>
<comment type="similarity">
    <text evidence="6">Belongs to the UvrC family.</text>
</comment>
<keyword evidence="5 6" id="KW-0234">DNA repair</keyword>
<dbReference type="AlphaFoldDB" id="A0A1F5NQL3"/>
<dbReference type="HAMAP" id="MF_00203">
    <property type="entry name" value="UvrC"/>
    <property type="match status" value="1"/>
</dbReference>
<dbReference type="FunFam" id="3.40.1440.10:FF:000001">
    <property type="entry name" value="UvrABC system protein C"/>
    <property type="match status" value="1"/>
</dbReference>
<evidence type="ECO:0000313" key="11">
    <source>
        <dbReference type="Proteomes" id="UP000176233"/>
    </source>
</evidence>
<evidence type="ECO:0000259" key="8">
    <source>
        <dbReference type="PROSITE" id="PS50164"/>
    </source>
</evidence>
<dbReference type="PANTHER" id="PTHR30562:SF1">
    <property type="entry name" value="UVRABC SYSTEM PROTEIN C"/>
    <property type="match status" value="1"/>
</dbReference>
<name>A0A1F5NQL3_9BACT</name>
<evidence type="ECO:0000313" key="10">
    <source>
        <dbReference type="EMBL" id="OGE79979.1"/>
    </source>
</evidence>
<dbReference type="GO" id="GO:0006289">
    <property type="term" value="P:nucleotide-excision repair"/>
    <property type="evidence" value="ECO:0007669"/>
    <property type="project" value="UniProtKB-UniRule"/>
</dbReference>
<dbReference type="InterPro" id="IPR010994">
    <property type="entry name" value="RuvA_2-like"/>
</dbReference>
<dbReference type="GO" id="GO:0009380">
    <property type="term" value="C:excinuclease repair complex"/>
    <property type="evidence" value="ECO:0007669"/>
    <property type="project" value="InterPro"/>
</dbReference>
<keyword evidence="6" id="KW-0742">SOS response</keyword>
<dbReference type="SUPFAM" id="SSF47781">
    <property type="entry name" value="RuvA domain 2-like"/>
    <property type="match status" value="1"/>
</dbReference>
<dbReference type="InterPro" id="IPR038476">
    <property type="entry name" value="UvrC_RNase_H_dom_sf"/>
</dbReference>
<reference evidence="10 11" key="1">
    <citation type="journal article" date="2016" name="Nat. Commun.">
        <title>Thousands of microbial genomes shed light on interconnected biogeochemical processes in an aquifer system.</title>
        <authorList>
            <person name="Anantharaman K."/>
            <person name="Brown C.T."/>
            <person name="Hug L.A."/>
            <person name="Sharon I."/>
            <person name="Castelle C.J."/>
            <person name="Probst A.J."/>
            <person name="Thomas B.C."/>
            <person name="Singh A."/>
            <person name="Wilkins M.J."/>
            <person name="Karaoz U."/>
            <person name="Brodie E.L."/>
            <person name="Williams K.H."/>
            <person name="Hubbard S.S."/>
            <person name="Banfield J.F."/>
        </authorList>
    </citation>
    <scope>NUCLEOTIDE SEQUENCE [LARGE SCALE GENOMIC DNA]</scope>
</reference>
<evidence type="ECO:0000259" key="7">
    <source>
        <dbReference type="PROSITE" id="PS50151"/>
    </source>
</evidence>
<dbReference type="InterPro" id="IPR001162">
    <property type="entry name" value="UvrC_RNase_H_dom"/>
</dbReference>
<gene>
    <name evidence="6" type="primary">uvrC</name>
    <name evidence="10" type="ORF">A2660_02685</name>
</gene>
<sequence length="614" mass="70708">MNKTVSQKLKSLPQKPGVYVFKDAKGLVLYVGKAVKLKNRVSSYFKKTGGDNRGPRIQLMISQIKDLDYTVCDNELESLILENNFIKQLKPKYNVMLQDDKNYLFLKINIKDEIPTIGYERKILDKSARYFGPYTSSVAIKDTLRLVRKIFPYCANAKVSQKPCFYYHIGKCPGVCFGKITLEEYRNNYIKPIMQFLEGHRSEILKDLQAQMRIFATHKKFEKAAKIRDQIFALNRMLERQKLVYPKKIDQDVFSIFQDRVTCINLFIIREGKMIQKENFILENTKQLSPAEILENFLPRYYLEASNWPKKILLPVEIDFEPLRGVRSDDRTTKQSYDRSPRAFGARDGHIKIVIPTRGTKLQLMKLGEKNAQQYLEAQGDKHLLEEARLLSSLKELQRVLDLPALPGRIEAYDISNIQGTNPVGSMIVFDFARPKKSDYRKFKIKRRTVSAEGLPKADDFAMMREMLDRRFKNGWSRPDLILIDGGKGQLSSAVSVLKQNKLNIPIIGLAKRLEEIFLPAKKHPIMLRDNSIALFLLQRIRDEAHRFAVKYHRQLRSKTSLTSVLDQISGIGEGRKKQLLQKFGSPRLVREASITDLAAIVGKTLAEKIKASL</sequence>
<dbReference type="Proteomes" id="UP000176233">
    <property type="component" value="Unassembled WGS sequence"/>
</dbReference>
<dbReference type="Pfam" id="PF01541">
    <property type="entry name" value="GIY-YIG"/>
    <property type="match status" value="1"/>
</dbReference>
<evidence type="ECO:0000259" key="9">
    <source>
        <dbReference type="PROSITE" id="PS50165"/>
    </source>
</evidence>
<feature type="domain" description="UvrC family homology region profile" evidence="9">
    <location>
        <begin position="256"/>
        <end position="498"/>
    </location>
</feature>
<accession>A0A1F5NQL3</accession>
<feature type="domain" description="GIY-YIG" evidence="8">
    <location>
        <begin position="14"/>
        <end position="95"/>
    </location>
</feature>
<evidence type="ECO:0000256" key="2">
    <source>
        <dbReference type="ARBA" id="ARBA00022763"/>
    </source>
</evidence>
<dbReference type="PROSITE" id="PS50151">
    <property type="entry name" value="UVR"/>
    <property type="match status" value="1"/>
</dbReference>
<protein>
    <recommendedName>
        <fullName evidence="6">UvrABC system protein C</fullName>
        <shortName evidence="6">Protein UvrC</shortName>
    </recommendedName>
    <alternativeName>
        <fullName evidence="6">Excinuclease ABC subunit C</fullName>
    </alternativeName>
</protein>
<keyword evidence="1 6" id="KW-0963">Cytoplasm</keyword>
<dbReference type="GO" id="GO:0005737">
    <property type="term" value="C:cytoplasm"/>
    <property type="evidence" value="ECO:0007669"/>
    <property type="project" value="UniProtKB-SubCell"/>
</dbReference>
<dbReference type="SUPFAM" id="SSF82771">
    <property type="entry name" value="GIY-YIG endonuclease"/>
    <property type="match status" value="1"/>
</dbReference>
<comment type="function">
    <text evidence="6">The UvrABC repair system catalyzes the recognition and processing of DNA lesions. UvrC both incises the 5' and 3' sides of the lesion. The N-terminal half is responsible for the 3' incision and the C-terminal half is responsible for the 5' incision.</text>
</comment>
<evidence type="ECO:0000256" key="1">
    <source>
        <dbReference type="ARBA" id="ARBA00022490"/>
    </source>
</evidence>
<dbReference type="Pfam" id="PF14520">
    <property type="entry name" value="HHH_5"/>
    <property type="match status" value="1"/>
</dbReference>
<comment type="caution">
    <text evidence="10">The sequence shown here is derived from an EMBL/GenBank/DDBJ whole genome shotgun (WGS) entry which is preliminary data.</text>
</comment>
<dbReference type="InterPro" id="IPR004791">
    <property type="entry name" value="UvrC"/>
</dbReference>
<proteinExistence type="inferred from homology"/>
<dbReference type="InterPro" id="IPR035901">
    <property type="entry name" value="GIY-YIG_endonuc_sf"/>
</dbReference>
<dbReference type="NCBIfam" id="TIGR00194">
    <property type="entry name" value="uvrC"/>
    <property type="match status" value="1"/>
</dbReference>
<dbReference type="InterPro" id="IPR047296">
    <property type="entry name" value="GIY-YIG_UvrC_Cho"/>
</dbReference>
<dbReference type="PROSITE" id="PS50164">
    <property type="entry name" value="GIY_YIG"/>
    <property type="match status" value="1"/>
</dbReference>
<dbReference type="PROSITE" id="PS50165">
    <property type="entry name" value="UVRC"/>
    <property type="match status" value="1"/>
</dbReference>
<dbReference type="GO" id="GO:0009432">
    <property type="term" value="P:SOS response"/>
    <property type="evidence" value="ECO:0007669"/>
    <property type="project" value="UniProtKB-UniRule"/>
</dbReference>
<comment type="subcellular location">
    <subcellularLocation>
        <location evidence="6">Cytoplasm</location>
    </subcellularLocation>
</comment>
<organism evidence="10 11">
    <name type="scientific">Candidatus Doudnabacteria bacterium RIFCSPHIGHO2_01_FULL_45_18</name>
    <dbReference type="NCBI Taxonomy" id="1817823"/>
    <lineage>
        <taxon>Bacteria</taxon>
        <taxon>Candidatus Doudnaibacteriota</taxon>
    </lineage>
</organism>